<organism evidence="3 4">
    <name type="scientific">Haloarcula argentinensis</name>
    <dbReference type="NCBI Taxonomy" id="43776"/>
    <lineage>
        <taxon>Archaea</taxon>
        <taxon>Methanobacteriati</taxon>
        <taxon>Methanobacteriota</taxon>
        <taxon>Stenosarchaea group</taxon>
        <taxon>Halobacteria</taxon>
        <taxon>Halobacteriales</taxon>
        <taxon>Haloarculaceae</taxon>
        <taxon>Haloarcula</taxon>
    </lineage>
</organism>
<evidence type="ECO:0000259" key="2">
    <source>
        <dbReference type="Pfam" id="PF18545"/>
    </source>
</evidence>
<feature type="compositionally biased region" description="Basic and acidic residues" evidence="1">
    <location>
        <begin position="1"/>
        <end position="22"/>
    </location>
</feature>
<dbReference type="Pfam" id="PF18545">
    <property type="entry name" value="HalOD1"/>
    <property type="match status" value="1"/>
</dbReference>
<evidence type="ECO:0000256" key="1">
    <source>
        <dbReference type="SAM" id="MobiDB-lite"/>
    </source>
</evidence>
<evidence type="ECO:0000313" key="3">
    <source>
        <dbReference type="EMBL" id="GGM53331.1"/>
    </source>
</evidence>
<accession>A0A830FS98</accession>
<protein>
    <recommendedName>
        <fullName evidence="2">Halobacterial output domain-containing protein</fullName>
    </recommendedName>
</protein>
<dbReference type="AlphaFoldDB" id="A0A830FS98"/>
<dbReference type="OrthoDB" id="199137at2157"/>
<proteinExistence type="predicted"/>
<dbReference type="EMBL" id="BMON01000015">
    <property type="protein sequence ID" value="GGM53331.1"/>
    <property type="molecule type" value="Genomic_DNA"/>
</dbReference>
<feature type="region of interest" description="Disordered" evidence="1">
    <location>
        <begin position="1"/>
        <end position="26"/>
    </location>
</feature>
<dbReference type="Proteomes" id="UP000656367">
    <property type="component" value="Unassembled WGS sequence"/>
</dbReference>
<reference evidence="3" key="1">
    <citation type="journal article" date="2014" name="Int. J. Syst. Evol. Microbiol.">
        <title>Complete genome sequence of Corynebacterium casei LMG S-19264T (=DSM 44701T), isolated from a smear-ripened cheese.</title>
        <authorList>
            <consortium name="US DOE Joint Genome Institute (JGI-PGF)"/>
            <person name="Walter F."/>
            <person name="Albersmeier A."/>
            <person name="Kalinowski J."/>
            <person name="Ruckert C."/>
        </authorList>
    </citation>
    <scope>NUCLEOTIDE SEQUENCE</scope>
    <source>
        <strain evidence="3">JCM 15759</strain>
    </source>
</reference>
<gene>
    <name evidence="3" type="ORF">GCM10009006_38030</name>
</gene>
<sequence>MDRSATKEDEISRSESVLHETQYDPESDQQLIHPILEAVAMLGERPVKAIQEDPLYESIDIEAVQALLFGPGRDSSTNALRRTVSFEYSGYRIHIHGDGRILLSGPNRLTN</sequence>
<comment type="caution">
    <text evidence="3">The sequence shown here is derived from an EMBL/GenBank/DDBJ whole genome shotgun (WGS) entry which is preliminary data.</text>
</comment>
<dbReference type="RefSeq" id="WP_188854266.1">
    <property type="nucleotide sequence ID" value="NZ_BMON01000015.1"/>
</dbReference>
<name>A0A830FS98_HALAR</name>
<evidence type="ECO:0000313" key="4">
    <source>
        <dbReference type="Proteomes" id="UP000656367"/>
    </source>
</evidence>
<dbReference type="InterPro" id="IPR040624">
    <property type="entry name" value="HalOD1"/>
</dbReference>
<reference evidence="3" key="2">
    <citation type="submission" date="2020-09" db="EMBL/GenBank/DDBJ databases">
        <authorList>
            <person name="Sun Q."/>
            <person name="Ohkuma M."/>
        </authorList>
    </citation>
    <scope>NUCLEOTIDE SEQUENCE</scope>
    <source>
        <strain evidence="3">JCM 15759</strain>
    </source>
</reference>
<feature type="domain" description="Halobacterial output" evidence="2">
    <location>
        <begin position="28"/>
        <end position="102"/>
    </location>
</feature>